<gene>
    <name evidence="4" type="ORF">PSNMU_V1.4_AUG-EV-PASAV3_0097980</name>
</gene>
<dbReference type="OrthoDB" id="47172at2759"/>
<feature type="domain" description="JmjC" evidence="3">
    <location>
        <begin position="879"/>
        <end position="1026"/>
    </location>
</feature>
<dbReference type="EMBL" id="CAACVS010000480">
    <property type="protein sequence ID" value="VEU42810.1"/>
    <property type="molecule type" value="Genomic_DNA"/>
</dbReference>
<accession>A0A448ZL93</accession>
<dbReference type="Gene3D" id="2.60.120.650">
    <property type="entry name" value="Cupin"/>
    <property type="match status" value="1"/>
</dbReference>
<dbReference type="InterPro" id="IPR046341">
    <property type="entry name" value="SET_dom_sf"/>
</dbReference>
<evidence type="ECO:0008006" key="6">
    <source>
        <dbReference type="Google" id="ProtNLM"/>
    </source>
</evidence>
<dbReference type="SUPFAM" id="SSF51197">
    <property type="entry name" value="Clavaminate synthase-like"/>
    <property type="match status" value="1"/>
</dbReference>
<dbReference type="AlphaFoldDB" id="A0A448ZL93"/>
<keyword evidence="5" id="KW-1185">Reference proteome</keyword>
<evidence type="ECO:0000259" key="2">
    <source>
        <dbReference type="PROSITE" id="PS50280"/>
    </source>
</evidence>
<dbReference type="CDD" id="cd20071">
    <property type="entry name" value="SET_SMYD"/>
    <property type="match status" value="1"/>
</dbReference>
<feature type="domain" description="SET" evidence="2">
    <location>
        <begin position="7"/>
        <end position="488"/>
    </location>
</feature>
<dbReference type="PANTHER" id="PTHR12461">
    <property type="entry name" value="HYPOXIA-INDUCIBLE FACTOR 1 ALPHA INHIBITOR-RELATED"/>
    <property type="match status" value="1"/>
</dbReference>
<dbReference type="Gene3D" id="2.170.270.10">
    <property type="entry name" value="SET domain"/>
    <property type="match status" value="1"/>
</dbReference>
<dbReference type="PROSITE" id="PS51184">
    <property type="entry name" value="JMJC"/>
    <property type="match status" value="1"/>
</dbReference>
<dbReference type="PROSITE" id="PS50280">
    <property type="entry name" value="SET"/>
    <property type="match status" value="1"/>
</dbReference>
<feature type="compositionally biased region" description="Acidic residues" evidence="1">
    <location>
        <begin position="570"/>
        <end position="581"/>
    </location>
</feature>
<dbReference type="Pfam" id="PF13621">
    <property type="entry name" value="Cupin_8"/>
    <property type="match status" value="1"/>
</dbReference>
<evidence type="ECO:0000256" key="1">
    <source>
        <dbReference type="SAM" id="MobiDB-lite"/>
    </source>
</evidence>
<proteinExistence type="predicted"/>
<dbReference type="SUPFAM" id="SSF82199">
    <property type="entry name" value="SET domain"/>
    <property type="match status" value="1"/>
</dbReference>
<evidence type="ECO:0000313" key="5">
    <source>
        <dbReference type="Proteomes" id="UP000291116"/>
    </source>
</evidence>
<reference evidence="4 5" key="1">
    <citation type="submission" date="2019-01" db="EMBL/GenBank/DDBJ databases">
        <authorList>
            <person name="Ferrante I. M."/>
        </authorList>
    </citation>
    <scope>NUCLEOTIDE SEQUENCE [LARGE SCALE GENOMIC DNA]</scope>
    <source>
        <strain evidence="4 5">B856</strain>
    </source>
</reference>
<organism evidence="4 5">
    <name type="scientific">Pseudo-nitzschia multistriata</name>
    <dbReference type="NCBI Taxonomy" id="183589"/>
    <lineage>
        <taxon>Eukaryota</taxon>
        <taxon>Sar</taxon>
        <taxon>Stramenopiles</taxon>
        <taxon>Ochrophyta</taxon>
        <taxon>Bacillariophyta</taxon>
        <taxon>Bacillariophyceae</taxon>
        <taxon>Bacillariophycidae</taxon>
        <taxon>Bacillariales</taxon>
        <taxon>Bacillariaceae</taxon>
        <taxon>Pseudo-nitzschia</taxon>
    </lineage>
</organism>
<dbReference type="Proteomes" id="UP000291116">
    <property type="component" value="Unassembled WGS sequence"/>
</dbReference>
<name>A0A448ZL93_9STRA</name>
<dbReference type="InterPro" id="IPR041667">
    <property type="entry name" value="Cupin_8"/>
</dbReference>
<dbReference type="InterPro" id="IPR001214">
    <property type="entry name" value="SET_dom"/>
</dbReference>
<dbReference type="Pfam" id="PF00856">
    <property type="entry name" value="SET"/>
    <property type="match status" value="1"/>
</dbReference>
<protein>
    <recommendedName>
        <fullName evidence="6">JmjC domain-containing protein</fullName>
    </recommendedName>
</protein>
<dbReference type="SMART" id="SM00558">
    <property type="entry name" value="JmjC"/>
    <property type="match status" value="1"/>
</dbReference>
<feature type="compositionally biased region" description="Acidic residues" evidence="1">
    <location>
        <begin position="538"/>
        <end position="560"/>
    </location>
</feature>
<dbReference type="PANTHER" id="PTHR12461:SF105">
    <property type="entry name" value="HYPOXIA-INDUCIBLE FACTOR 1-ALPHA INHIBITOR"/>
    <property type="match status" value="1"/>
</dbReference>
<evidence type="ECO:0000313" key="4">
    <source>
        <dbReference type="EMBL" id="VEU42810.1"/>
    </source>
</evidence>
<feature type="region of interest" description="Disordered" evidence="1">
    <location>
        <begin position="521"/>
        <end position="584"/>
    </location>
</feature>
<dbReference type="InterPro" id="IPR003347">
    <property type="entry name" value="JmjC_dom"/>
</dbReference>
<sequence>MSQHHSPLFRYDRHPDEERGRCLIASTDLRKDRLIFVERPVIAMQSTGNMHEGALVCSYCMAFCGSPGQNLKVISDPSFLEEMATSNNNQRCVNEKDDDDVNNYALNGPHALYCCRHNCGHIYCSLECQQDDWKWGGHRELCTGMIPDPDECTSRQYQQKELGANTLTAVADEKEQDDLSNTSPSSNVDSFIDPLLEFKVYARNTNEIFLLVATWLVRIIKHNLPYHEDDDLNTHPYTDFQMNTWWDVKANEEAILKKEKEDPEEKKANKSNVEGGSLEDILKQLCEDSHSYLSRTLKNRLEQSQDSPWLTPIGMARLIGSLEQNCLGIRRKHALQRNLMQDTNLRQEFHTELIQCLEGAGMIEDNNDKCDDNTCPCDVDGCGNDRELEKGPREGLGSKYSPDDIATFLASLTQDFTNGCVFDEWDEIIRPLDGISHYSIATKMNHSCNPNVILVYKTRGWGRDHPLVAYIVALKDIKEGEELTISYIDSEDPYEERQTALANYGFICTCSKCISEKDEIGQRKNEEDDDANSLNDDLFGDDSEDIDDDDLFGNNDDGDEQANGVAENTDSAENEDGNDYNEEPRGAQSLLDVLKQLDTISNKSNHAAIPVEYLAPASNYVVKQASSLISDFQNAEGFKGDGQKIENLLKKIKAAIRERDFSACRLVGSGLELYLYSLLESNGSWTTPMYRASYWCSAITASIGYAHEGSFLLSIKYLDKAIILGQDRSLIEDYFGYVELHASQMAAAPCPIAVDCKVPDYRCPKLKELVASRTLPKPIQIPVKELISDEKSNKASIMASYNQSQTCVIRHLASEWAAVEKWRYLDRLAWEFGHRLVPIEIGSMTTRMKEAVVTFRSFVANYMSSSASRDFWSFEDATDGKSQIAYLAQHPFLDQVSDLCKDIDMNPYGVQPTNINIWMGTGGTRTPLHFDSYDNLLIQLVGAKYVRLYEKENSDRLYVRQDKSYGSQGNMSELDCEQEDFEKHPLAKDCNYKEVLLFPGDCLFIPSRQWHYVRSLSTSVSVNYWF</sequence>
<dbReference type="SMART" id="SM00317">
    <property type="entry name" value="SET"/>
    <property type="match status" value="1"/>
</dbReference>
<evidence type="ECO:0000259" key="3">
    <source>
        <dbReference type="PROSITE" id="PS51184"/>
    </source>
</evidence>